<evidence type="ECO:0000256" key="9">
    <source>
        <dbReference type="SAM" id="MobiDB-lite"/>
    </source>
</evidence>
<dbReference type="Pfam" id="PF13838">
    <property type="entry name" value="Clathrin_H_link"/>
    <property type="match status" value="1"/>
</dbReference>
<dbReference type="Pfam" id="PF01394">
    <property type="entry name" value="Clathrin_propel"/>
    <property type="match status" value="3"/>
</dbReference>
<dbReference type="Proteomes" id="UP000612746">
    <property type="component" value="Unassembled WGS sequence"/>
</dbReference>
<dbReference type="Gene3D" id="1.25.40.10">
    <property type="entry name" value="Tetratricopeptide repeat domain"/>
    <property type="match status" value="4"/>
</dbReference>
<dbReference type="PROSITE" id="PS50236">
    <property type="entry name" value="CHCR"/>
    <property type="match status" value="7"/>
</dbReference>
<dbReference type="FunFam" id="1.25.40.10:FF:000002">
    <property type="entry name" value="Clathrin heavy chain"/>
    <property type="match status" value="1"/>
</dbReference>
<protein>
    <recommendedName>
        <fullName evidence="6">Clathrin heavy chain</fullName>
    </recommendedName>
</protein>
<dbReference type="InterPro" id="IPR016024">
    <property type="entry name" value="ARM-type_fold"/>
</dbReference>
<feature type="domain" description="Clathrin heavy chain linker core motif" evidence="10">
    <location>
        <begin position="330"/>
        <end position="353"/>
    </location>
</feature>
<evidence type="ECO:0000259" key="10">
    <source>
        <dbReference type="Pfam" id="PF09268"/>
    </source>
</evidence>
<keyword evidence="4 6" id="KW-0168">Coated pit</keyword>
<dbReference type="InterPro" id="IPR022365">
    <property type="entry name" value="Clathrin_H-chain_propeller_rpt"/>
</dbReference>
<evidence type="ECO:0000256" key="2">
    <source>
        <dbReference type="ARBA" id="ARBA00022737"/>
    </source>
</evidence>
<dbReference type="OrthoDB" id="2113814at2759"/>
<dbReference type="EMBL" id="JAEPRA010000001">
    <property type="protein sequence ID" value="KAG2189035.1"/>
    <property type="molecule type" value="Genomic_DNA"/>
</dbReference>
<evidence type="ECO:0000256" key="8">
    <source>
        <dbReference type="SAM" id="Coils"/>
    </source>
</evidence>
<reference evidence="11" key="1">
    <citation type="submission" date="2020-12" db="EMBL/GenBank/DDBJ databases">
        <title>Metabolic potential, ecology and presence of endohyphal bacteria is reflected in genomic diversity of Mucoromycotina.</title>
        <authorList>
            <person name="Muszewska A."/>
            <person name="Okrasinska A."/>
            <person name="Steczkiewicz K."/>
            <person name="Drgas O."/>
            <person name="Orlowska M."/>
            <person name="Perlinska-Lenart U."/>
            <person name="Aleksandrzak-Piekarczyk T."/>
            <person name="Szatraj K."/>
            <person name="Zielenkiewicz U."/>
            <person name="Pilsyk S."/>
            <person name="Malc E."/>
            <person name="Mieczkowski P."/>
            <person name="Kruszewska J.S."/>
            <person name="Biernat P."/>
            <person name="Pawlowska J."/>
        </authorList>
    </citation>
    <scope>NUCLEOTIDE SEQUENCE</scope>
    <source>
        <strain evidence="11">WA0000051536</strain>
    </source>
</reference>
<dbReference type="InterPro" id="IPR015348">
    <property type="entry name" value="Clathrin_H-chain_linker_core"/>
</dbReference>
<name>A0A8H7UMV4_9FUNG</name>
<comment type="caution">
    <text evidence="11">The sequence shown here is derived from an EMBL/GenBank/DDBJ whole genome shotgun (WGS) entry which is preliminary data.</text>
</comment>
<dbReference type="InterPro" id="IPR016341">
    <property type="entry name" value="Clathrin_heavy_chain"/>
</dbReference>
<keyword evidence="3 6" id="KW-0472">Membrane</keyword>
<dbReference type="FunFam" id="1.25.40.10:FF:000005">
    <property type="entry name" value="Clathrin heavy chain"/>
    <property type="match status" value="1"/>
</dbReference>
<dbReference type="InterPro" id="IPR000547">
    <property type="entry name" value="Clathrin_H-chain/VPS_repeat"/>
</dbReference>
<evidence type="ECO:0000256" key="5">
    <source>
        <dbReference type="ARBA" id="ARBA00023329"/>
    </source>
</evidence>
<evidence type="ECO:0000256" key="6">
    <source>
        <dbReference type="PIRNR" id="PIRNR002290"/>
    </source>
</evidence>
<dbReference type="Gene3D" id="2.130.10.110">
    <property type="entry name" value="Clathrin heavy-chain terminal domain"/>
    <property type="match status" value="1"/>
</dbReference>
<dbReference type="GO" id="GO:0032051">
    <property type="term" value="F:clathrin light chain binding"/>
    <property type="evidence" value="ECO:0007669"/>
    <property type="project" value="InterPro"/>
</dbReference>
<dbReference type="SMART" id="SM00299">
    <property type="entry name" value="CLH"/>
    <property type="match status" value="7"/>
</dbReference>
<dbReference type="Pfam" id="PF09268">
    <property type="entry name" value="Clathrin-link"/>
    <property type="match status" value="1"/>
</dbReference>
<sequence>MTEALPIKFQEHAQLTSLGVNAASISFNTLTMESDRFICVREKVNETNQVVIIDMANNNELVRRPITADSVIMNPTSKVMALKAQRQLQVFNLEMKSKLKSHLMHEDVVFWRWIDIKTLGLVTETAVYHWSVEGESAPVKIFDRHASLSGCQIINYRVNSDEKWMVLIGISAQQGRVVGSMQLFSKERGVSQPIEGHAAAFADLRLEGSASPTRLFAFAVRSVNGAKLQIVEVDHQEGNPPFQKKAVEIFFPPEAVNDFPVAMQVSHKYGIVFVVTKFGFIHLYDLESGTCIYMNRISGETIFVTAEHEATSGILGVNRKGQVLSVSVHEENIIPYIINTLNNTELALKLASRGGLPGADDLYVQRFNELFASGAYGEAAKVAANSPRGILRTADTINRFKHVQVGPGQLTPILQYFGILLEKGELNRFESIELAKPVLLQNRKQLLEKWLKEDKLECSEELGDIVKQHDITLALSVYLRANVPHKVVLCFAELRQYNKILLYAKKVGYQPDYIGLLQNIMRSDPEKGAEFATMLANDEDGALIDLERVVDVFMSQNMIQQATSFLLDALKDNKPDQGALQTRLLEMNLVHAPQVADAILGNEMFTHYDRVLIGGLCEKAGLYQRALEHYTDIHDIKRILPHTNLLNPEWCVEYFGRLSVEQTLECLKEMLATNLRQNLQIAVQVATKYSEQLQPHNLIDLFENFKTNEGLYYYLGSIVNLSEDPLVHFKYIQAACRTGNIREVERICRESNHYDAEKVKNFLKEAKLSDQLPLIIVCDRFDFVHDLVLYLYHNNLQKYIEIYVQKVNPSRTPAVIGGLLDVGCDEDVIKNLLMSVSGTLPVDQLCEEVEKRNRLKLLLPWLEIRVNDGSTDKDVYNALAKIYIDTNNNPEPFLKENEYYDPRFIGKYCEKRDPYLAYICYQKGQCDYELINITNENSMFKHQARYLVRRRDTTLWQHVLQESNSNRRQLIDQIVGTALPECSDPEDVSITVKAFMAAELPNELIELLEKIVLEGTAFSDNKNLQNLLILTAVKADQTRVMDYINRLDNYDAPDIANICIGADLFEEAFTIFKKYNVNSSAINVLIDNIGNIDRAYEFAERCDQPEVWSRLGKAQLDNMRVKDSIDSYIRANDPSNYVEVTTYAQRADKYEDLVRFLQMARKHSREPYIETELLFAYAKTDRLVDLEDFIASPNIAQIQQVGDRCFDSHMFEAAKILFSSISNHARLATTLVYLGDYQGAVDCARKASNTKVWKEVNAACIKNREFRLAQICGLHIIVHAEELEELIKVYEANGYFEELISLLEAGLGLERAHMGMFTELAILYAKYAPEKMMEHLKLFVSRINIPKVIRSCEEAHLWRELVFLYVHYDEFDNASQAMMEHSPDAWEHSAFKDVVVKVSNHEIYYKALRFYLNEQPLLLTDLLAALTTKIDHTRVVQIFEKSDNIPLIKPYLITVQHVNNKAVNHALNELLIEEEDYNGLRDSIDHFDNFDTIELAQKLEKHDLLEFRRIAAHLYKMNKRWRQSITLSKQDRLFKDAMQTAADSKSNDIAEELLQYFVEVGNRECFAAMLYACYDLMRPDVVMELSWRHGLSDFSMPYMINIMREQFNKIDVLGKEVKDLKEKAESQENAPAAPVMGGALGNPLMLTAGPTGGMYPQQSPMMTGASAPYGMGGSPSGMYGGVTGNRVLTQFSGYGNRKNELLEAAAKVLLHQVQIRSGNEQDLAPAPPRHLMQTLEARCEEFATICDQIHYILDQSRRILILDQKAQHQQQIQQQKLQQSNKLAQQDQNGADESMAEDTDISEDLLATGMDEDNDLLATSSAPINEDVDIEELVQVQRERLERLRRVIVLGEDADIVKQEGEGRTEGDGDYLF</sequence>
<organism evidence="11 12">
    <name type="scientific">Umbelopsis vinacea</name>
    <dbReference type="NCBI Taxonomy" id="44442"/>
    <lineage>
        <taxon>Eukaryota</taxon>
        <taxon>Fungi</taxon>
        <taxon>Fungi incertae sedis</taxon>
        <taxon>Mucoromycota</taxon>
        <taxon>Mucoromycotina</taxon>
        <taxon>Umbelopsidomycetes</taxon>
        <taxon>Umbelopsidales</taxon>
        <taxon>Umbelopsidaceae</taxon>
        <taxon>Umbelopsis</taxon>
    </lineage>
</organism>
<keyword evidence="12" id="KW-1185">Reference proteome</keyword>
<dbReference type="InterPro" id="IPR011990">
    <property type="entry name" value="TPR-like_helical_dom_sf"/>
</dbReference>
<dbReference type="FunFam" id="1.25.40.10:FF:000082">
    <property type="entry name" value="Clathrin heavy chain"/>
    <property type="match status" value="1"/>
</dbReference>
<accession>A0A8H7UMV4</accession>
<dbReference type="PANTHER" id="PTHR10292">
    <property type="entry name" value="CLATHRIN HEAVY CHAIN RELATED"/>
    <property type="match status" value="1"/>
</dbReference>
<dbReference type="SUPFAM" id="SSF50989">
    <property type="entry name" value="Clathrin heavy-chain terminal domain"/>
    <property type="match status" value="1"/>
</dbReference>
<feature type="repeat" description="CHCR" evidence="7">
    <location>
        <begin position="833"/>
        <end position="972"/>
    </location>
</feature>
<feature type="repeat" description="CHCR" evidence="7">
    <location>
        <begin position="1274"/>
        <end position="1420"/>
    </location>
</feature>
<evidence type="ECO:0000256" key="4">
    <source>
        <dbReference type="ARBA" id="ARBA00023176"/>
    </source>
</evidence>
<feature type="repeat" description="CHCR" evidence="7">
    <location>
        <begin position="1128"/>
        <end position="1269"/>
    </location>
</feature>
<dbReference type="SUPFAM" id="SSF48371">
    <property type="entry name" value="ARM repeat"/>
    <property type="match status" value="6"/>
</dbReference>
<comment type="similarity">
    <text evidence="1 6">Belongs to the clathrin heavy chain family.</text>
</comment>
<dbReference type="GO" id="GO:0005829">
    <property type="term" value="C:cytosol"/>
    <property type="evidence" value="ECO:0007669"/>
    <property type="project" value="GOC"/>
</dbReference>
<dbReference type="PANTHER" id="PTHR10292:SF1">
    <property type="entry name" value="CLATHRIN HEAVY CHAIN"/>
    <property type="match status" value="1"/>
</dbReference>
<dbReference type="GO" id="GO:0006895">
    <property type="term" value="P:Golgi to endosome transport"/>
    <property type="evidence" value="ECO:0007669"/>
    <property type="project" value="TreeGrafter"/>
</dbReference>
<feature type="repeat" description="CHCR" evidence="7">
    <location>
        <begin position="686"/>
        <end position="828"/>
    </location>
</feature>
<dbReference type="GO" id="GO:0030130">
    <property type="term" value="C:clathrin coat of trans-Golgi network vesicle"/>
    <property type="evidence" value="ECO:0007669"/>
    <property type="project" value="InterPro"/>
</dbReference>
<keyword evidence="8" id="KW-0175">Coiled coil</keyword>
<evidence type="ECO:0000256" key="1">
    <source>
        <dbReference type="ARBA" id="ARBA00009535"/>
    </source>
</evidence>
<evidence type="ECO:0000313" key="12">
    <source>
        <dbReference type="Proteomes" id="UP000612746"/>
    </source>
</evidence>
<keyword evidence="2" id="KW-0677">Repeat</keyword>
<feature type="region of interest" description="Disordered" evidence="9">
    <location>
        <begin position="1778"/>
        <end position="1798"/>
    </location>
</feature>
<dbReference type="FunFam" id="1.25.40.10:FF:000001">
    <property type="entry name" value="Clathrin heavy chain"/>
    <property type="match status" value="1"/>
</dbReference>
<feature type="coiled-coil region" evidence="8">
    <location>
        <begin position="1603"/>
        <end position="1630"/>
    </location>
</feature>
<dbReference type="InterPro" id="IPR016025">
    <property type="entry name" value="Clathrin_H-chain_N"/>
</dbReference>
<dbReference type="GO" id="GO:0071439">
    <property type="term" value="C:clathrin complex"/>
    <property type="evidence" value="ECO:0007669"/>
    <property type="project" value="InterPro"/>
</dbReference>
<feature type="repeat" description="CHCR" evidence="7">
    <location>
        <begin position="979"/>
        <end position="1124"/>
    </location>
</feature>
<dbReference type="GO" id="GO:0006886">
    <property type="term" value="P:intracellular protein transport"/>
    <property type="evidence" value="ECO:0007669"/>
    <property type="project" value="UniProtKB-UniRule"/>
</dbReference>
<keyword evidence="5 6" id="KW-0968">Cytoplasmic vesicle</keyword>
<dbReference type="GO" id="GO:0005198">
    <property type="term" value="F:structural molecule activity"/>
    <property type="evidence" value="ECO:0007669"/>
    <property type="project" value="InterPro"/>
</dbReference>
<dbReference type="PIRSF" id="PIRSF002290">
    <property type="entry name" value="Clathrin_H_chain"/>
    <property type="match status" value="1"/>
</dbReference>
<gene>
    <name evidence="11" type="ORF">INT44_004177</name>
</gene>
<dbReference type="GO" id="GO:0030132">
    <property type="term" value="C:clathrin coat of coated pit"/>
    <property type="evidence" value="ECO:0007669"/>
    <property type="project" value="InterPro"/>
</dbReference>
<dbReference type="Gene3D" id="1.25.40.730">
    <property type="match status" value="1"/>
</dbReference>
<proteinExistence type="inferred from homology"/>
<dbReference type="FunFam" id="2.130.10.110:FF:000003">
    <property type="entry name" value="Clathrin heavy chain"/>
    <property type="match status" value="1"/>
</dbReference>
<dbReference type="Pfam" id="PF00637">
    <property type="entry name" value="Clathrin"/>
    <property type="match status" value="7"/>
</dbReference>
<comment type="subcellular location">
    <subcellularLocation>
        <location evidence="6">Cytoplasmic vesicle membrane</location>
        <topology evidence="6">Peripheral membrane protein</topology>
        <orientation evidence="6">Cytoplasmic side</orientation>
    </subcellularLocation>
    <subcellularLocation>
        <location evidence="6">Membrane</location>
        <location evidence="6">Coated pit</location>
        <topology evidence="6">Peripheral membrane protein</topology>
        <orientation evidence="6">Cytoplasmic side</orientation>
    </subcellularLocation>
</comment>
<evidence type="ECO:0000256" key="7">
    <source>
        <dbReference type="PROSITE-ProRule" id="PRU01006"/>
    </source>
</evidence>
<dbReference type="InterPro" id="IPR055358">
    <property type="entry name" value="CHCR"/>
</dbReference>
<comment type="function">
    <text evidence="6">Clathrin is the major protein of the polyhedral coat of coated pits and vesicles.</text>
</comment>
<evidence type="ECO:0000313" key="11">
    <source>
        <dbReference type="EMBL" id="KAG2189035.1"/>
    </source>
</evidence>
<feature type="repeat" description="CHCR" evidence="7">
    <location>
        <begin position="537"/>
        <end position="683"/>
    </location>
</feature>
<feature type="repeat" description="CHCR" evidence="7">
    <location>
        <begin position="1423"/>
        <end position="1566"/>
    </location>
</feature>
<dbReference type="GO" id="GO:0030479">
    <property type="term" value="C:actin cortical patch"/>
    <property type="evidence" value="ECO:0007669"/>
    <property type="project" value="TreeGrafter"/>
</dbReference>
<evidence type="ECO:0000256" key="3">
    <source>
        <dbReference type="ARBA" id="ARBA00023136"/>
    </source>
</evidence>
<dbReference type="GO" id="GO:0006898">
    <property type="term" value="P:receptor-mediated endocytosis"/>
    <property type="evidence" value="ECO:0007669"/>
    <property type="project" value="TreeGrafter"/>
</dbReference>